<evidence type="ECO:0000313" key="3">
    <source>
        <dbReference type="Proteomes" id="UP000018727"/>
    </source>
</evidence>
<keyword evidence="1" id="KW-0472">Membrane</keyword>
<evidence type="ECO:0000256" key="1">
    <source>
        <dbReference type="SAM" id="Phobius"/>
    </source>
</evidence>
<feature type="transmembrane region" description="Helical" evidence="1">
    <location>
        <begin position="37"/>
        <end position="55"/>
    </location>
</feature>
<dbReference type="Proteomes" id="UP000018727">
    <property type="component" value="Unassembled WGS sequence"/>
</dbReference>
<keyword evidence="1" id="KW-0812">Transmembrane</keyword>
<feature type="transmembrane region" description="Helical" evidence="1">
    <location>
        <begin position="75"/>
        <end position="97"/>
    </location>
</feature>
<gene>
    <name evidence="2" type="ORF">HMPREF1173_00831</name>
</gene>
<sequence length="139" mass="16068">MNIAKIEKNYNKINLWLIVVFTLIGLTMAQVLLQSNMITPLIISSIFFIITNKIYGKAWKYFATNSPMVLGKFYLIGSMLRMFLAVIVAFIGILIFRGNNEKVLTFVIVFSSYYISTMFLDCVYFFCIEKNNKINNKTI</sequence>
<dbReference type="OrthoDB" id="1080223at2"/>
<evidence type="ECO:0008006" key="4">
    <source>
        <dbReference type="Google" id="ProtNLM"/>
    </source>
</evidence>
<organism evidence="2 3">
    <name type="scientific">Prevotella nigrescens CC14M</name>
    <dbReference type="NCBI Taxonomy" id="1073366"/>
    <lineage>
        <taxon>Bacteria</taxon>
        <taxon>Pseudomonadati</taxon>
        <taxon>Bacteroidota</taxon>
        <taxon>Bacteroidia</taxon>
        <taxon>Bacteroidales</taxon>
        <taxon>Prevotellaceae</taxon>
        <taxon>Prevotella</taxon>
    </lineage>
</organism>
<feature type="transmembrane region" description="Helical" evidence="1">
    <location>
        <begin position="103"/>
        <end position="127"/>
    </location>
</feature>
<accession>V8CPN4</accession>
<evidence type="ECO:0000313" key="2">
    <source>
        <dbReference type="EMBL" id="ETD29047.1"/>
    </source>
</evidence>
<dbReference type="AlphaFoldDB" id="V8CPN4"/>
<dbReference type="EMBL" id="AZJH01000011">
    <property type="protein sequence ID" value="ETD29047.1"/>
    <property type="molecule type" value="Genomic_DNA"/>
</dbReference>
<name>V8CPN4_9BACT</name>
<feature type="transmembrane region" description="Helical" evidence="1">
    <location>
        <begin position="12"/>
        <end position="31"/>
    </location>
</feature>
<dbReference type="PATRIC" id="fig|1073366.3.peg.859"/>
<protein>
    <recommendedName>
        <fullName evidence="4">ATP synthase I</fullName>
    </recommendedName>
</protein>
<reference evidence="2 3" key="1">
    <citation type="submission" date="2013-10" db="EMBL/GenBank/DDBJ databases">
        <title>The Genome Sequence of Prevotella nigrescens CC14M.</title>
        <authorList>
            <consortium name="The Broad Institute Genomics Platform"/>
            <person name="Earl A."/>
            <person name="Allen-Vercoe E."/>
            <person name="Daigneault M."/>
            <person name="Young S.K."/>
            <person name="Zeng Q."/>
            <person name="Gargeya S."/>
            <person name="Fitzgerald M."/>
            <person name="Abouelleil A."/>
            <person name="Alvarado L."/>
            <person name="Chapman S.B."/>
            <person name="Gainer-Dewar J."/>
            <person name="Goldberg J."/>
            <person name="Griggs A."/>
            <person name="Gujja S."/>
            <person name="Hansen M."/>
            <person name="Howarth C."/>
            <person name="Imamovic A."/>
            <person name="Ireland A."/>
            <person name="Larimer J."/>
            <person name="McCowan C."/>
            <person name="Murphy C."/>
            <person name="Pearson M."/>
            <person name="Poon T.W."/>
            <person name="Priest M."/>
            <person name="Roberts A."/>
            <person name="Saif S."/>
            <person name="Shea T."/>
            <person name="Sykes S."/>
            <person name="Wortman J."/>
            <person name="Nusbaum C."/>
            <person name="Birren B."/>
        </authorList>
    </citation>
    <scope>NUCLEOTIDE SEQUENCE [LARGE SCALE GENOMIC DNA]</scope>
    <source>
        <strain evidence="2 3">CC14M</strain>
    </source>
</reference>
<proteinExistence type="predicted"/>
<comment type="caution">
    <text evidence="2">The sequence shown here is derived from an EMBL/GenBank/DDBJ whole genome shotgun (WGS) entry which is preliminary data.</text>
</comment>
<keyword evidence="3" id="KW-1185">Reference proteome</keyword>
<dbReference type="HOGENOM" id="CLU_151936_0_0_10"/>
<keyword evidence="1" id="KW-1133">Transmembrane helix</keyword>